<accession>A0A6U6CT42</accession>
<name>A0A6U6CT42_9STRA</name>
<dbReference type="EMBL" id="HBKQ01006546">
    <property type="protein sequence ID" value="CAE2210521.1"/>
    <property type="molecule type" value="Transcribed_RNA"/>
</dbReference>
<reference evidence="2" key="1">
    <citation type="submission" date="2021-01" db="EMBL/GenBank/DDBJ databases">
        <authorList>
            <person name="Corre E."/>
            <person name="Pelletier E."/>
            <person name="Niang G."/>
            <person name="Scheremetjew M."/>
            <person name="Finn R."/>
            <person name="Kale V."/>
            <person name="Holt S."/>
            <person name="Cochrane G."/>
            <person name="Meng A."/>
            <person name="Brown T."/>
            <person name="Cohen L."/>
        </authorList>
    </citation>
    <scope>NUCLEOTIDE SEQUENCE</scope>
    <source>
        <strain evidence="2">Isolate 1302-5</strain>
    </source>
</reference>
<dbReference type="AlphaFoldDB" id="A0A6U6CT42"/>
<organism evidence="2">
    <name type="scientific">Odontella aurita</name>
    <dbReference type="NCBI Taxonomy" id="265563"/>
    <lineage>
        <taxon>Eukaryota</taxon>
        <taxon>Sar</taxon>
        <taxon>Stramenopiles</taxon>
        <taxon>Ochrophyta</taxon>
        <taxon>Bacillariophyta</taxon>
        <taxon>Mediophyceae</taxon>
        <taxon>Biddulphiophycidae</taxon>
        <taxon>Eupodiscales</taxon>
        <taxon>Odontellaceae</taxon>
        <taxon>Odontella</taxon>
    </lineage>
</organism>
<evidence type="ECO:0000313" key="3">
    <source>
        <dbReference type="EMBL" id="CAE2210521.1"/>
    </source>
</evidence>
<evidence type="ECO:0000313" key="2">
    <source>
        <dbReference type="EMBL" id="CAE2210519.1"/>
    </source>
</evidence>
<proteinExistence type="predicted"/>
<sequence>MALRCFPEAAGCAVWCKSGGGGRKKAPRPSRWTPVLPLHLALVHGRRTWREGMSSLVKAEPRAVRVRCVADPSLPLDGDAEGDDLAADERSDADGEGARWNGAAAALYYPFQLAAISSSLSVPEAKMRLAYRARNRFSNGSWRSMSDRHKATEVARAKRERYRAEVGTVYELLRRAPELVSSGIVAVADAGAAGGAEADADASTVTVTAAREGAEASTPVEADAGGGDRGAEGCGRVVGVGVGGVVDTNLVLDEMEGRRQLDNGEEAAGAATPSLAERLFDAPSSEADRLLLEASRSGDVAPPSGRGLGDSAAAAARGRPDGQSRWTRAAPPGSTALWGDVGDDGDRHRLAPLLRGDMYQEWMDAYNVDSPAGERSRAEEAAAKVKAKAKAKANKRPASMKEERM</sequence>
<feature type="region of interest" description="Disordered" evidence="1">
    <location>
        <begin position="373"/>
        <end position="405"/>
    </location>
</feature>
<gene>
    <name evidence="2" type="ORF">OAUR00152_LOCUS4355</name>
    <name evidence="3" type="ORF">OAUR00152_LOCUS4356</name>
</gene>
<feature type="region of interest" description="Disordered" evidence="1">
    <location>
        <begin position="75"/>
        <end position="94"/>
    </location>
</feature>
<feature type="compositionally biased region" description="Basic residues" evidence="1">
    <location>
        <begin position="385"/>
        <end position="395"/>
    </location>
</feature>
<feature type="region of interest" description="Disordered" evidence="1">
    <location>
        <begin position="295"/>
        <end position="341"/>
    </location>
</feature>
<feature type="compositionally biased region" description="Basic and acidic residues" evidence="1">
    <location>
        <begin position="373"/>
        <end position="383"/>
    </location>
</feature>
<protein>
    <submittedName>
        <fullName evidence="2">Uncharacterized protein</fullName>
    </submittedName>
</protein>
<dbReference type="EMBL" id="HBKQ01006545">
    <property type="protein sequence ID" value="CAE2210519.1"/>
    <property type="molecule type" value="Transcribed_RNA"/>
</dbReference>
<evidence type="ECO:0000256" key="1">
    <source>
        <dbReference type="SAM" id="MobiDB-lite"/>
    </source>
</evidence>